<keyword evidence="3" id="KW-0479">Metal-binding</keyword>
<organism evidence="6 7">
    <name type="scientific">Candidatus Argoarchaeum ethanivorans</name>
    <dbReference type="NCBI Taxonomy" id="2608793"/>
    <lineage>
        <taxon>Archaea</taxon>
        <taxon>Methanobacteriati</taxon>
        <taxon>Methanobacteriota</taxon>
        <taxon>Stenosarchaea group</taxon>
        <taxon>Methanomicrobia</taxon>
        <taxon>Methanosarcinales</taxon>
        <taxon>Methanosarcinales incertae sedis</taxon>
        <taxon>GOM Arc I cluster</taxon>
        <taxon>Candidatus Argoarchaeum</taxon>
    </lineage>
</organism>
<gene>
    <name evidence="6" type="primary">gph</name>
    <name evidence="6" type="ORF">CHKLHMKO_00239</name>
</gene>
<dbReference type="GO" id="GO:0044281">
    <property type="term" value="P:small molecule metabolic process"/>
    <property type="evidence" value="ECO:0007669"/>
    <property type="project" value="UniProtKB-ARBA"/>
</dbReference>
<comment type="cofactor">
    <cofactor evidence="1">
        <name>Mg(2+)</name>
        <dbReference type="ChEBI" id="CHEBI:18420"/>
    </cofactor>
</comment>
<dbReference type="SUPFAM" id="SSF56784">
    <property type="entry name" value="HAD-like"/>
    <property type="match status" value="1"/>
</dbReference>
<dbReference type="NCBIfam" id="TIGR01549">
    <property type="entry name" value="HAD-SF-IA-v1"/>
    <property type="match status" value="1"/>
</dbReference>
<dbReference type="InterPro" id="IPR006439">
    <property type="entry name" value="HAD-SF_hydro_IA"/>
</dbReference>
<dbReference type="EMBL" id="CAJHIO010000010">
    <property type="protein sequence ID" value="CAD6492151.1"/>
    <property type="molecule type" value="Genomic_DNA"/>
</dbReference>
<keyword evidence="4 6" id="KW-0378">Hydrolase</keyword>
<dbReference type="Gene3D" id="1.10.150.520">
    <property type="match status" value="1"/>
</dbReference>
<evidence type="ECO:0000256" key="1">
    <source>
        <dbReference type="ARBA" id="ARBA00001946"/>
    </source>
</evidence>
<sequence length="262" mass="30051">MLKSKRDDIESEAVIFDFDGTLIDSYTQRKFAHLRVCKFLSNYLDKKRTQVDQKIILKLISKIEIEMSDKMEWNRNVWWREVLKRCVGRNIQVPSTILTDASLIYWNTINERSFLYPGIKNFLQTLKQKGALLGLLSDTDGLKGMKSKRIADSGLTEFFDAILIAGEDTKEVKPHKQPFIKIAKLLGVPPEKCIFVGDNPNVDVAGVKELGMKTIIVGDNSSFFRESVIRPDFFIKRKNINELIELITSTISTRKSKQKSDE</sequence>
<dbReference type="EC" id="3.1.3.18" evidence="6"/>
<keyword evidence="5" id="KW-0460">Magnesium</keyword>
<dbReference type="AlphaFoldDB" id="A0A811T775"/>
<evidence type="ECO:0000256" key="3">
    <source>
        <dbReference type="ARBA" id="ARBA00022723"/>
    </source>
</evidence>
<evidence type="ECO:0000256" key="4">
    <source>
        <dbReference type="ARBA" id="ARBA00022801"/>
    </source>
</evidence>
<dbReference type="Proteomes" id="UP000610373">
    <property type="component" value="Unassembled WGS sequence"/>
</dbReference>
<dbReference type="InterPro" id="IPR036412">
    <property type="entry name" value="HAD-like_sf"/>
</dbReference>
<dbReference type="GO" id="GO:0008967">
    <property type="term" value="F:phosphoglycolate phosphatase activity"/>
    <property type="evidence" value="ECO:0007669"/>
    <property type="project" value="UniProtKB-EC"/>
</dbReference>
<reference evidence="6" key="1">
    <citation type="submission" date="2020-10" db="EMBL/GenBank/DDBJ databases">
        <authorList>
            <person name="Hahn C.J."/>
            <person name="Laso-Perez R."/>
            <person name="Vulcano F."/>
            <person name="Vaziourakis K.-M."/>
            <person name="Stokke R."/>
            <person name="Steen I.H."/>
            <person name="Teske A."/>
            <person name="Boetius A."/>
            <person name="Liebeke M."/>
            <person name="Amann R."/>
            <person name="Knittel K."/>
        </authorList>
    </citation>
    <scope>NUCLEOTIDE SEQUENCE</scope>
    <source>
        <strain evidence="6">Gfbio:e3339647-f889-4370-9287-4fb5cb688e4c:AG392O15_GoMArc1</strain>
    </source>
</reference>
<comment type="caution">
    <text evidence="6">The sequence shown here is derived from an EMBL/GenBank/DDBJ whole genome shotgun (WGS) entry which is preliminary data.</text>
</comment>
<dbReference type="Gene3D" id="3.40.50.1000">
    <property type="entry name" value="HAD superfamily/HAD-like"/>
    <property type="match status" value="1"/>
</dbReference>
<dbReference type="SFLD" id="SFLDG01129">
    <property type="entry name" value="C1.5:_HAD__Beta-PGM__Phosphata"/>
    <property type="match status" value="1"/>
</dbReference>
<name>A0A811T775_9EURY</name>
<dbReference type="PANTHER" id="PTHR46470">
    <property type="entry name" value="N-ACYLNEURAMINATE-9-PHOSPHATASE"/>
    <property type="match status" value="1"/>
</dbReference>
<comment type="similarity">
    <text evidence="2">Belongs to the HAD-like hydrolase superfamily.</text>
</comment>
<evidence type="ECO:0000313" key="6">
    <source>
        <dbReference type="EMBL" id="CAD6492151.1"/>
    </source>
</evidence>
<dbReference type="GO" id="GO:0046872">
    <property type="term" value="F:metal ion binding"/>
    <property type="evidence" value="ECO:0007669"/>
    <property type="project" value="UniProtKB-KW"/>
</dbReference>
<protein>
    <submittedName>
        <fullName evidence="6">Phosphoglycolate phosphatase</fullName>
        <ecNumber evidence="6">3.1.3.18</ecNumber>
    </submittedName>
</protein>
<dbReference type="NCBIfam" id="TIGR01509">
    <property type="entry name" value="HAD-SF-IA-v3"/>
    <property type="match status" value="1"/>
</dbReference>
<dbReference type="Pfam" id="PF00702">
    <property type="entry name" value="Hydrolase"/>
    <property type="match status" value="1"/>
</dbReference>
<evidence type="ECO:0000256" key="2">
    <source>
        <dbReference type="ARBA" id="ARBA00007958"/>
    </source>
</evidence>
<evidence type="ECO:0000313" key="7">
    <source>
        <dbReference type="Proteomes" id="UP000610373"/>
    </source>
</evidence>
<dbReference type="InterPro" id="IPR051400">
    <property type="entry name" value="HAD-like_hydrolase"/>
</dbReference>
<proteinExistence type="inferred from homology"/>
<accession>A0A811T775</accession>
<dbReference type="PANTHER" id="PTHR46470:SF2">
    <property type="entry name" value="GLYCERALDEHYDE 3-PHOSPHATE PHOSPHATASE"/>
    <property type="match status" value="1"/>
</dbReference>
<evidence type="ECO:0000256" key="5">
    <source>
        <dbReference type="ARBA" id="ARBA00022842"/>
    </source>
</evidence>
<dbReference type="SFLD" id="SFLDS00003">
    <property type="entry name" value="Haloacid_Dehalogenase"/>
    <property type="match status" value="1"/>
</dbReference>
<dbReference type="InterPro" id="IPR023214">
    <property type="entry name" value="HAD_sf"/>
</dbReference>